<comment type="caution">
    <text evidence="1">The sequence shown here is derived from an EMBL/GenBank/DDBJ whole genome shotgun (WGS) entry which is preliminary data.</text>
</comment>
<accession>A0ACC0CIN2</accession>
<organism evidence="1 2">
    <name type="scientific">Hypoxylon rubiginosum</name>
    <dbReference type="NCBI Taxonomy" id="110542"/>
    <lineage>
        <taxon>Eukaryota</taxon>
        <taxon>Fungi</taxon>
        <taxon>Dikarya</taxon>
        <taxon>Ascomycota</taxon>
        <taxon>Pezizomycotina</taxon>
        <taxon>Sordariomycetes</taxon>
        <taxon>Xylariomycetidae</taxon>
        <taxon>Xylariales</taxon>
        <taxon>Hypoxylaceae</taxon>
        <taxon>Hypoxylon</taxon>
    </lineage>
</organism>
<gene>
    <name evidence="1" type="ORF">F4821DRAFT_68875</name>
</gene>
<evidence type="ECO:0000313" key="2">
    <source>
        <dbReference type="Proteomes" id="UP001497680"/>
    </source>
</evidence>
<protein>
    <submittedName>
        <fullName evidence="1">Uncharacterized protein</fullName>
    </submittedName>
</protein>
<proteinExistence type="predicted"/>
<evidence type="ECO:0000313" key="1">
    <source>
        <dbReference type="EMBL" id="KAI6080213.1"/>
    </source>
</evidence>
<name>A0ACC0CIN2_9PEZI</name>
<keyword evidence="2" id="KW-1185">Reference proteome</keyword>
<reference evidence="1 2" key="1">
    <citation type="journal article" date="2022" name="New Phytol.">
        <title>Ecological generalism drives hyperdiversity of secondary metabolite gene clusters in xylarialean endophytes.</title>
        <authorList>
            <person name="Franco M.E.E."/>
            <person name="Wisecaver J.H."/>
            <person name="Arnold A.E."/>
            <person name="Ju Y.M."/>
            <person name="Slot J.C."/>
            <person name="Ahrendt S."/>
            <person name="Moore L.P."/>
            <person name="Eastman K.E."/>
            <person name="Scott K."/>
            <person name="Konkel Z."/>
            <person name="Mondo S.J."/>
            <person name="Kuo A."/>
            <person name="Hayes R.D."/>
            <person name="Haridas S."/>
            <person name="Andreopoulos B."/>
            <person name="Riley R."/>
            <person name="LaButti K."/>
            <person name="Pangilinan J."/>
            <person name="Lipzen A."/>
            <person name="Amirebrahimi M."/>
            <person name="Yan J."/>
            <person name="Adam C."/>
            <person name="Keymanesh K."/>
            <person name="Ng V."/>
            <person name="Louie K."/>
            <person name="Northen T."/>
            <person name="Drula E."/>
            <person name="Henrissat B."/>
            <person name="Hsieh H.M."/>
            <person name="Youens-Clark K."/>
            <person name="Lutzoni F."/>
            <person name="Miadlikowska J."/>
            <person name="Eastwood D.C."/>
            <person name="Hamelin R.C."/>
            <person name="Grigoriev I.V."/>
            <person name="U'Ren J.M."/>
        </authorList>
    </citation>
    <scope>NUCLEOTIDE SEQUENCE [LARGE SCALE GENOMIC DNA]</scope>
    <source>
        <strain evidence="1 2">ER1909</strain>
    </source>
</reference>
<dbReference type="Proteomes" id="UP001497680">
    <property type="component" value="Unassembled WGS sequence"/>
</dbReference>
<sequence length="296" mass="33655">MSRRGLPEALVVKDQASPSITNVNSPETLSSLIENLQGLLIKPPSIFLDTEQFRDGKVVFLHLSVPLQNTIYRIQIDGPGGVDLSTKNAAGESLSTILQSDKIPKVVFDVRGISKALFDQHNLSLDGIRDLQLMELASRDGRQSKKYVAGLAKCVETDIPASNEARKRWFESDSVDGNSSFGVLGNTLRSSMKRVKIFPTLWNIYYERLRRPGEAFWHSNSRFEAQARVKASQKPNFNVNDRGNALGPDSWWIEELRQQESDDWNDTIMMEQRAGDWELDDDAFWVRTPQEPEWEW</sequence>
<dbReference type="EMBL" id="MU394468">
    <property type="protein sequence ID" value="KAI6080213.1"/>
    <property type="molecule type" value="Genomic_DNA"/>
</dbReference>